<gene>
    <name evidence="1" type="ORF">RUE5091_02298</name>
</gene>
<dbReference type="RefSeq" id="WP_058282007.1">
    <property type="nucleotide sequence ID" value="NZ_CYUD01000006.1"/>
</dbReference>
<dbReference type="OrthoDB" id="7706175at2"/>
<protein>
    <submittedName>
        <fullName evidence="1">Uncharacterized protein</fullName>
    </submittedName>
</protein>
<name>A0A0P1IHK8_9RHOB</name>
<evidence type="ECO:0000313" key="2">
    <source>
        <dbReference type="Proteomes" id="UP000051260"/>
    </source>
</evidence>
<accession>A0A0P1IHK8</accession>
<keyword evidence="2" id="KW-1185">Reference proteome</keyword>
<dbReference type="AlphaFoldDB" id="A0A0P1IHK8"/>
<evidence type="ECO:0000313" key="1">
    <source>
        <dbReference type="EMBL" id="CUK01811.1"/>
    </source>
</evidence>
<dbReference type="STRING" id="1715692.RUE5091_02298"/>
<reference evidence="2" key="1">
    <citation type="submission" date="2015-09" db="EMBL/GenBank/DDBJ databases">
        <authorList>
            <person name="Rodrigo-Torres L."/>
            <person name="Arahal D.R."/>
        </authorList>
    </citation>
    <scope>NUCLEOTIDE SEQUENCE [LARGE SCALE GENOMIC DNA]</scope>
    <source>
        <strain evidence="2">CECT 5091</strain>
    </source>
</reference>
<dbReference type="Proteomes" id="UP000051260">
    <property type="component" value="Unassembled WGS sequence"/>
</dbReference>
<proteinExistence type="predicted"/>
<dbReference type="EMBL" id="CYUD01000006">
    <property type="protein sequence ID" value="CUK01811.1"/>
    <property type="molecule type" value="Genomic_DNA"/>
</dbReference>
<organism evidence="1 2">
    <name type="scientific">Ruegeria denitrificans</name>
    <dbReference type="NCBI Taxonomy" id="1715692"/>
    <lineage>
        <taxon>Bacteria</taxon>
        <taxon>Pseudomonadati</taxon>
        <taxon>Pseudomonadota</taxon>
        <taxon>Alphaproteobacteria</taxon>
        <taxon>Rhodobacterales</taxon>
        <taxon>Roseobacteraceae</taxon>
        <taxon>Ruegeria</taxon>
    </lineage>
</organism>
<sequence length="198" mass="22316">MLKVVVYVGENEVARAIAENASDLADVSDYDIRMNERASEQLGVEERGLGGRIEDHPRNQTVWSLVRKIADLWLAGTGAGEESAQAKLLPLIRESIREPDERIEKESSQNDDWNAVIQQISDDEPYSLGFYTNKFESWTADEIEALRCDVVETATEEELAAEVERRRRAGLVPKEASNDGFSDLVDDFWGKLDTDPDR</sequence>